<keyword evidence="5 9" id="KW-0812">Transmembrane</keyword>
<keyword evidence="8 9" id="KW-0472">Membrane</keyword>
<evidence type="ECO:0000256" key="1">
    <source>
        <dbReference type="ARBA" id="ARBA00004651"/>
    </source>
</evidence>
<evidence type="ECO:0000313" key="12">
    <source>
        <dbReference type="EMBL" id="MDN4613535.1"/>
    </source>
</evidence>
<dbReference type="InterPro" id="IPR035906">
    <property type="entry name" value="MetI-like_sf"/>
</dbReference>
<protein>
    <submittedName>
        <fullName evidence="12">Amino acid ABC transporter permease</fullName>
    </submittedName>
</protein>
<organism evidence="12 13">
    <name type="scientific">Leifsonia williamsii</name>
    <dbReference type="NCBI Taxonomy" id="3035919"/>
    <lineage>
        <taxon>Bacteria</taxon>
        <taxon>Bacillati</taxon>
        <taxon>Actinomycetota</taxon>
        <taxon>Actinomycetes</taxon>
        <taxon>Micrococcales</taxon>
        <taxon>Microbacteriaceae</taxon>
        <taxon>Leifsonia</taxon>
    </lineage>
</organism>
<evidence type="ECO:0000256" key="2">
    <source>
        <dbReference type="ARBA" id="ARBA00010072"/>
    </source>
</evidence>
<evidence type="ECO:0000256" key="3">
    <source>
        <dbReference type="ARBA" id="ARBA00022448"/>
    </source>
</evidence>
<feature type="transmembrane region" description="Helical" evidence="9">
    <location>
        <begin position="202"/>
        <end position="223"/>
    </location>
</feature>
<comment type="similarity">
    <text evidence="2">Belongs to the binding-protein-dependent transport system permease family. HisMQ subfamily.</text>
</comment>
<dbReference type="InterPro" id="IPR000515">
    <property type="entry name" value="MetI-like"/>
</dbReference>
<dbReference type="InterPro" id="IPR010065">
    <property type="entry name" value="AA_ABC_transptr_permease_3TM"/>
</dbReference>
<evidence type="ECO:0000259" key="11">
    <source>
        <dbReference type="PROSITE" id="PS50928"/>
    </source>
</evidence>
<dbReference type="PROSITE" id="PS50928">
    <property type="entry name" value="ABC_TM1"/>
    <property type="match status" value="1"/>
</dbReference>
<dbReference type="EMBL" id="JAROCF010000001">
    <property type="protein sequence ID" value="MDN4613535.1"/>
    <property type="molecule type" value="Genomic_DNA"/>
</dbReference>
<evidence type="ECO:0000313" key="13">
    <source>
        <dbReference type="Proteomes" id="UP001174208"/>
    </source>
</evidence>
<evidence type="ECO:0000256" key="6">
    <source>
        <dbReference type="ARBA" id="ARBA00022970"/>
    </source>
</evidence>
<evidence type="ECO:0000256" key="9">
    <source>
        <dbReference type="RuleBase" id="RU363032"/>
    </source>
</evidence>
<evidence type="ECO:0000256" key="4">
    <source>
        <dbReference type="ARBA" id="ARBA00022475"/>
    </source>
</evidence>
<comment type="caution">
    <text evidence="12">The sequence shown here is derived from an EMBL/GenBank/DDBJ whole genome shotgun (WGS) entry which is preliminary data.</text>
</comment>
<dbReference type="InterPro" id="IPR043429">
    <property type="entry name" value="ArtM/GltK/GlnP/TcyL/YhdX-like"/>
</dbReference>
<dbReference type="PANTHER" id="PTHR30614">
    <property type="entry name" value="MEMBRANE COMPONENT OF AMINO ACID ABC TRANSPORTER"/>
    <property type="match status" value="1"/>
</dbReference>
<gene>
    <name evidence="12" type="ORF">P5G50_03630</name>
</gene>
<evidence type="ECO:0000256" key="10">
    <source>
        <dbReference type="SAM" id="MobiDB-lite"/>
    </source>
</evidence>
<sequence>MGDFLGMFFNPEYIFRVLPDLILVGLVNTLILAFAATVIALVIGILIAMALLSRHRWLRYPAQVYVDLLRGLPTILTIFLIGQGLPYAGITFLGTSAYPYGMLSLGLIASAYAAEIFRSGIQSIHHGQLEAARALGMPYRTAMALIVVPQGIRNVLPALTNQFISIVKDTSLVYVLGLAVGERELYRIGQDMSQRVGNLSPLVAAGIIYLLITVPLTHFVNWLDRRLRTGKVPVAVEGPDEPGAPGTPLEPIAGANPAPAVETPASHDPQRSNA</sequence>
<comment type="subcellular location">
    <subcellularLocation>
        <location evidence="1 9">Cell membrane</location>
        <topology evidence="1 9">Multi-pass membrane protein</topology>
    </subcellularLocation>
</comment>
<dbReference type="Pfam" id="PF00528">
    <property type="entry name" value="BPD_transp_1"/>
    <property type="match status" value="1"/>
</dbReference>
<dbReference type="CDD" id="cd06261">
    <property type="entry name" value="TM_PBP2"/>
    <property type="match status" value="1"/>
</dbReference>
<evidence type="ECO:0000256" key="5">
    <source>
        <dbReference type="ARBA" id="ARBA00022692"/>
    </source>
</evidence>
<dbReference type="Gene3D" id="1.10.3720.10">
    <property type="entry name" value="MetI-like"/>
    <property type="match status" value="1"/>
</dbReference>
<dbReference type="PANTHER" id="PTHR30614:SF20">
    <property type="entry name" value="GLUTAMINE TRANSPORT SYSTEM PERMEASE PROTEIN GLNP"/>
    <property type="match status" value="1"/>
</dbReference>
<name>A0ABT8K7V7_9MICO</name>
<feature type="domain" description="ABC transmembrane type-1" evidence="11">
    <location>
        <begin position="26"/>
        <end position="220"/>
    </location>
</feature>
<keyword evidence="13" id="KW-1185">Reference proteome</keyword>
<feature type="region of interest" description="Disordered" evidence="10">
    <location>
        <begin position="234"/>
        <end position="274"/>
    </location>
</feature>
<reference evidence="12" key="1">
    <citation type="submission" date="2023-06" db="EMBL/GenBank/DDBJ databases">
        <title>MT1 and MT2 Draft Genomes of Novel Species.</title>
        <authorList>
            <person name="Venkateswaran K."/>
        </authorList>
    </citation>
    <scope>NUCLEOTIDE SEQUENCE</scope>
    <source>
        <strain evidence="12">F6_8S_P_1B</strain>
    </source>
</reference>
<dbReference type="Proteomes" id="UP001174208">
    <property type="component" value="Unassembled WGS sequence"/>
</dbReference>
<accession>A0ABT8K7V7</accession>
<feature type="transmembrane region" description="Helical" evidence="9">
    <location>
        <begin position="64"/>
        <end position="85"/>
    </location>
</feature>
<proteinExistence type="inferred from homology"/>
<dbReference type="RefSeq" id="WP_301211754.1">
    <property type="nucleotide sequence ID" value="NZ_JAROCF010000001.1"/>
</dbReference>
<feature type="transmembrane region" description="Helical" evidence="9">
    <location>
        <begin position="22"/>
        <end position="52"/>
    </location>
</feature>
<dbReference type="SUPFAM" id="SSF161098">
    <property type="entry name" value="MetI-like"/>
    <property type="match status" value="1"/>
</dbReference>
<evidence type="ECO:0000256" key="7">
    <source>
        <dbReference type="ARBA" id="ARBA00022989"/>
    </source>
</evidence>
<keyword evidence="7 9" id="KW-1133">Transmembrane helix</keyword>
<dbReference type="NCBIfam" id="TIGR01726">
    <property type="entry name" value="HEQRo_perm_3TM"/>
    <property type="match status" value="1"/>
</dbReference>
<keyword evidence="3 9" id="KW-0813">Transport</keyword>
<keyword evidence="4" id="KW-1003">Cell membrane</keyword>
<evidence type="ECO:0000256" key="8">
    <source>
        <dbReference type="ARBA" id="ARBA00023136"/>
    </source>
</evidence>
<keyword evidence="6" id="KW-0029">Amino-acid transport</keyword>